<protein>
    <submittedName>
        <fullName evidence="1">Uncharacterized protein</fullName>
    </submittedName>
</protein>
<reference evidence="1" key="1">
    <citation type="submission" date="2020-08" db="EMBL/GenBank/DDBJ databases">
        <title>Genome sequencing and assembly of the red palm weevil Rhynchophorus ferrugineus.</title>
        <authorList>
            <person name="Dias G.B."/>
            <person name="Bergman C.M."/>
            <person name="Manee M."/>
        </authorList>
    </citation>
    <scope>NUCLEOTIDE SEQUENCE</scope>
    <source>
        <strain evidence="1">AA-2017</strain>
        <tissue evidence="1">Whole larva</tissue>
    </source>
</reference>
<proteinExistence type="predicted"/>
<dbReference type="AlphaFoldDB" id="A0A834HZR7"/>
<sequence>MRIRDLVVDDKLTRRKRGKKHHHQTTPYLRDPLERDIGYRRTSVEKPNPAYHQVLVPVDGLVLRSGTMAPSSRPAACRLIIFLCSGPG</sequence>
<dbReference type="EMBL" id="JAACXV010014339">
    <property type="protein sequence ID" value="KAF7268165.1"/>
    <property type="molecule type" value="Genomic_DNA"/>
</dbReference>
<keyword evidence="2" id="KW-1185">Reference proteome</keyword>
<accession>A0A834HZR7</accession>
<evidence type="ECO:0000313" key="1">
    <source>
        <dbReference type="EMBL" id="KAF7268165.1"/>
    </source>
</evidence>
<dbReference type="Proteomes" id="UP000625711">
    <property type="component" value="Unassembled WGS sequence"/>
</dbReference>
<gene>
    <name evidence="1" type="ORF">GWI33_018628</name>
</gene>
<name>A0A834HZR7_RHYFE</name>
<organism evidence="1 2">
    <name type="scientific">Rhynchophorus ferrugineus</name>
    <name type="common">Red palm weevil</name>
    <name type="synonym">Curculio ferrugineus</name>
    <dbReference type="NCBI Taxonomy" id="354439"/>
    <lineage>
        <taxon>Eukaryota</taxon>
        <taxon>Metazoa</taxon>
        <taxon>Ecdysozoa</taxon>
        <taxon>Arthropoda</taxon>
        <taxon>Hexapoda</taxon>
        <taxon>Insecta</taxon>
        <taxon>Pterygota</taxon>
        <taxon>Neoptera</taxon>
        <taxon>Endopterygota</taxon>
        <taxon>Coleoptera</taxon>
        <taxon>Polyphaga</taxon>
        <taxon>Cucujiformia</taxon>
        <taxon>Curculionidae</taxon>
        <taxon>Dryophthorinae</taxon>
        <taxon>Rhynchophorus</taxon>
    </lineage>
</organism>
<evidence type="ECO:0000313" key="2">
    <source>
        <dbReference type="Proteomes" id="UP000625711"/>
    </source>
</evidence>
<comment type="caution">
    <text evidence="1">The sequence shown here is derived from an EMBL/GenBank/DDBJ whole genome shotgun (WGS) entry which is preliminary data.</text>
</comment>